<dbReference type="PANTHER" id="PTHR48045:SF21">
    <property type="entry name" value="UDP-GLYCOSYLTRANSFERASE 83A1"/>
    <property type="match status" value="1"/>
</dbReference>
<accession>A0A438JCT6</accession>
<sequence length="294" mass="32574">MPPINTANLPWACMGDSTAQRLVSKYLLRNSISITVADWLICNSTYDLEPEAFTLAQTLLPVGPLLASNRQANTAGHFWPEDSTCLEWLDQQPACSVIYVAFGSFTISPLGQMMPTPRGFKRGSPLVGWAPQQKVLSHPVESYALVAAEGKAEIVNHMQLKSVAAYLCSLLLGVLTSPCFQHILLLLAFLSHCGWNSVLEGVSNGVPFLCWPYFADQILTRDTSVMFGGWDWGLNPDERGVILGEEIKNKVDELLIDEKFKARAMELKEMTALNVKEGGKSYSNLMNFIEWIKS</sequence>
<reference evidence="2 3" key="1">
    <citation type="journal article" date="2018" name="PLoS Genet.">
        <title>Population sequencing reveals clonal diversity and ancestral inbreeding in the grapevine cultivar Chardonnay.</title>
        <authorList>
            <person name="Roach M.J."/>
            <person name="Johnson D.L."/>
            <person name="Bohlmann J."/>
            <person name="van Vuuren H.J."/>
            <person name="Jones S.J."/>
            <person name="Pretorius I.S."/>
            <person name="Schmidt S.A."/>
            <person name="Borneman A.R."/>
        </authorList>
    </citation>
    <scope>NUCLEOTIDE SEQUENCE [LARGE SCALE GENOMIC DNA]</scope>
    <source>
        <strain evidence="3">cv. Chardonnay</strain>
        <tissue evidence="2">Leaf</tissue>
    </source>
</reference>
<evidence type="ECO:0000313" key="3">
    <source>
        <dbReference type="Proteomes" id="UP000288805"/>
    </source>
</evidence>
<protein>
    <submittedName>
        <fullName evidence="2">UDP-glycosyltransferase 83A1</fullName>
    </submittedName>
</protein>
<comment type="caution">
    <text evidence="2">The sequence shown here is derived from an EMBL/GenBank/DDBJ whole genome shotgun (WGS) entry which is preliminary data.</text>
</comment>
<gene>
    <name evidence="2" type="primary">UGT83A1_33</name>
    <name evidence="2" type="ORF">CK203_014923</name>
</gene>
<dbReference type="Pfam" id="PF00201">
    <property type="entry name" value="UDPGT"/>
    <property type="match status" value="1"/>
</dbReference>
<dbReference type="EMBL" id="QGNW01000049">
    <property type="protein sequence ID" value="RVX06765.1"/>
    <property type="molecule type" value="Genomic_DNA"/>
</dbReference>
<dbReference type="GO" id="GO:0008194">
    <property type="term" value="F:UDP-glycosyltransferase activity"/>
    <property type="evidence" value="ECO:0007669"/>
    <property type="project" value="InterPro"/>
</dbReference>
<proteinExistence type="predicted"/>
<dbReference type="CDD" id="cd03784">
    <property type="entry name" value="GT1_Gtf-like"/>
    <property type="match status" value="1"/>
</dbReference>
<dbReference type="Gene3D" id="3.40.50.2000">
    <property type="entry name" value="Glycogen Phosphorylase B"/>
    <property type="match status" value="3"/>
</dbReference>
<dbReference type="PANTHER" id="PTHR48045">
    <property type="entry name" value="UDP-GLYCOSYLTRANSFERASE 72B1"/>
    <property type="match status" value="1"/>
</dbReference>
<dbReference type="SUPFAM" id="SSF53756">
    <property type="entry name" value="UDP-Glycosyltransferase/glycogen phosphorylase"/>
    <property type="match status" value="2"/>
</dbReference>
<evidence type="ECO:0000313" key="2">
    <source>
        <dbReference type="EMBL" id="RVX06765.1"/>
    </source>
</evidence>
<keyword evidence="1 2" id="KW-0808">Transferase</keyword>
<dbReference type="InterPro" id="IPR002213">
    <property type="entry name" value="UDP_glucos_trans"/>
</dbReference>
<dbReference type="Proteomes" id="UP000288805">
    <property type="component" value="Unassembled WGS sequence"/>
</dbReference>
<evidence type="ECO:0000256" key="1">
    <source>
        <dbReference type="ARBA" id="ARBA00022679"/>
    </source>
</evidence>
<dbReference type="AlphaFoldDB" id="A0A438JCT6"/>
<name>A0A438JCT6_VITVI</name>
<organism evidence="2 3">
    <name type="scientific">Vitis vinifera</name>
    <name type="common">Grape</name>
    <dbReference type="NCBI Taxonomy" id="29760"/>
    <lineage>
        <taxon>Eukaryota</taxon>
        <taxon>Viridiplantae</taxon>
        <taxon>Streptophyta</taxon>
        <taxon>Embryophyta</taxon>
        <taxon>Tracheophyta</taxon>
        <taxon>Spermatophyta</taxon>
        <taxon>Magnoliopsida</taxon>
        <taxon>eudicotyledons</taxon>
        <taxon>Gunneridae</taxon>
        <taxon>Pentapetalae</taxon>
        <taxon>rosids</taxon>
        <taxon>Vitales</taxon>
        <taxon>Vitaceae</taxon>
        <taxon>Viteae</taxon>
        <taxon>Vitis</taxon>
    </lineage>
</organism>